<evidence type="ECO:0000256" key="1">
    <source>
        <dbReference type="ARBA" id="ARBA00001113"/>
    </source>
</evidence>
<evidence type="ECO:0000313" key="11">
    <source>
        <dbReference type="EMBL" id="QQX25919.1"/>
    </source>
</evidence>
<evidence type="ECO:0000259" key="9">
    <source>
        <dbReference type="PROSITE" id="PS51480"/>
    </source>
</evidence>
<dbReference type="PANTHER" id="PTHR28629">
    <property type="entry name" value="TRIOKINASE/FMN CYCLASE"/>
    <property type="match status" value="1"/>
</dbReference>
<gene>
    <name evidence="11" type="primary">dhaL</name>
    <name evidence="10" type="ORF">B4102_2266</name>
    <name evidence="11" type="ORF">JGZ69_02930</name>
</gene>
<dbReference type="PANTHER" id="PTHR28629:SF4">
    <property type="entry name" value="TRIOKINASE_FMN CYCLASE"/>
    <property type="match status" value="1"/>
</dbReference>
<proteinExistence type="predicted"/>
<dbReference type="RefSeq" id="WP_066226578.1">
    <property type="nucleotide sequence ID" value="NZ_CP066701.1"/>
</dbReference>
<sequence>MNLTVDKTLKWMTRVNEKIQANKAYLTSLDQAIGDGDHGINMSRGFQEVVKKLSSSHYETVSDCFKDVAMTLMSKVGGASGPIFGTAFLKMSMSVKGKESINQEEFTRAIDDAINGIIQRGKANEGDKTLLDVWMPILRVFQENDDINWNDADNTAKNAMEATKERLAKKGRAAYLKERSIGHIDPGSVSSYYLFQSLAEVMTKGDKNE</sequence>
<dbReference type="Pfam" id="PF02734">
    <property type="entry name" value="Dak2"/>
    <property type="match status" value="1"/>
</dbReference>
<dbReference type="GO" id="GO:0047324">
    <property type="term" value="F:phosphoenolpyruvate-glycerone phosphotransferase activity"/>
    <property type="evidence" value="ECO:0007669"/>
    <property type="project" value="UniProtKB-EC"/>
</dbReference>
<dbReference type="EC" id="2.7.1.121" evidence="3"/>
<accession>A0A150LFE4</accession>
<dbReference type="SMART" id="SM01120">
    <property type="entry name" value="Dak2"/>
    <property type="match status" value="1"/>
</dbReference>
<comment type="catalytic activity">
    <reaction evidence="1">
        <text>dihydroxyacetone + phosphoenolpyruvate = dihydroxyacetone phosphate + pyruvate</text>
        <dbReference type="Rhea" id="RHEA:18381"/>
        <dbReference type="ChEBI" id="CHEBI:15361"/>
        <dbReference type="ChEBI" id="CHEBI:16016"/>
        <dbReference type="ChEBI" id="CHEBI:57642"/>
        <dbReference type="ChEBI" id="CHEBI:58702"/>
        <dbReference type="EC" id="2.7.1.121"/>
    </reaction>
</comment>
<dbReference type="EMBL" id="LQYN01000009">
    <property type="protein sequence ID" value="KYD11083.1"/>
    <property type="molecule type" value="Genomic_DNA"/>
</dbReference>
<dbReference type="InterPro" id="IPR050861">
    <property type="entry name" value="Dihydroxyacetone_Kinase"/>
</dbReference>
<evidence type="ECO:0000313" key="13">
    <source>
        <dbReference type="Proteomes" id="UP000595512"/>
    </source>
</evidence>
<dbReference type="PATRIC" id="fig|46224.3.peg.220"/>
<dbReference type="InterPro" id="IPR012737">
    <property type="entry name" value="DhaK_L_YcgS"/>
</dbReference>
<keyword evidence="10" id="KW-0670">Pyruvate</keyword>
<name>A0A150LFE4_9BACI</name>
<evidence type="ECO:0000256" key="7">
    <source>
        <dbReference type="ARBA" id="ARBA00046577"/>
    </source>
</evidence>
<comment type="pathway">
    <text evidence="2">Polyol metabolism; glycerol degradation.</text>
</comment>
<evidence type="ECO:0000256" key="6">
    <source>
        <dbReference type="ARBA" id="ARBA00022798"/>
    </source>
</evidence>
<dbReference type="Proteomes" id="UP000595512">
    <property type="component" value="Chromosome"/>
</dbReference>
<comment type="subunit">
    <text evidence="7">Homodimer. The dihydroxyacetone kinase complex is composed of a homodimer of DhaM, a homodimer of DhaK and the subunit DhaL.</text>
</comment>
<keyword evidence="6" id="KW-0319">Glycerol metabolism</keyword>
<evidence type="ECO:0000256" key="5">
    <source>
        <dbReference type="ARBA" id="ARBA00022777"/>
    </source>
</evidence>
<dbReference type="InterPro" id="IPR036117">
    <property type="entry name" value="DhaL_dom_sf"/>
</dbReference>
<evidence type="ECO:0000256" key="8">
    <source>
        <dbReference type="ARBA" id="ARBA00055771"/>
    </source>
</evidence>
<dbReference type="OrthoDB" id="9800291at2"/>
<feature type="domain" description="DhaL" evidence="9">
    <location>
        <begin position="6"/>
        <end position="200"/>
    </location>
</feature>
<evidence type="ECO:0000256" key="3">
    <source>
        <dbReference type="ARBA" id="ARBA00012095"/>
    </source>
</evidence>
<dbReference type="NCBIfam" id="TIGR02365">
    <property type="entry name" value="dha_L_ycgS"/>
    <property type="match status" value="1"/>
</dbReference>
<organism evidence="10 12">
    <name type="scientific">Heyndrickxia sporothermodurans</name>
    <dbReference type="NCBI Taxonomy" id="46224"/>
    <lineage>
        <taxon>Bacteria</taxon>
        <taxon>Bacillati</taxon>
        <taxon>Bacillota</taxon>
        <taxon>Bacilli</taxon>
        <taxon>Bacillales</taxon>
        <taxon>Bacillaceae</taxon>
        <taxon>Heyndrickxia</taxon>
    </lineage>
</organism>
<dbReference type="KEGG" id="hspo:JGZ69_02930"/>
<dbReference type="Gene3D" id="1.25.40.340">
    <property type="match status" value="1"/>
</dbReference>
<evidence type="ECO:0000313" key="12">
    <source>
        <dbReference type="Proteomes" id="UP000075666"/>
    </source>
</evidence>
<dbReference type="EMBL" id="CP066701">
    <property type="protein sequence ID" value="QQX25919.1"/>
    <property type="molecule type" value="Genomic_DNA"/>
</dbReference>
<keyword evidence="5 11" id="KW-0418">Kinase</keyword>
<dbReference type="GO" id="GO:0005829">
    <property type="term" value="C:cytosol"/>
    <property type="evidence" value="ECO:0007669"/>
    <property type="project" value="TreeGrafter"/>
</dbReference>
<evidence type="ECO:0000256" key="2">
    <source>
        <dbReference type="ARBA" id="ARBA00004745"/>
    </source>
</evidence>
<dbReference type="InterPro" id="IPR004007">
    <property type="entry name" value="DhaL_dom"/>
</dbReference>
<evidence type="ECO:0000256" key="4">
    <source>
        <dbReference type="ARBA" id="ARBA00022679"/>
    </source>
</evidence>
<comment type="function">
    <text evidence="8">ADP-binding subunit of the dihydroxyacetone kinase, which is responsible for the phosphoenolpyruvate (PEP)-dependent phosphorylation of dihydroxyacetone. DhaL-ADP is converted to DhaL-ATP via a phosphoryl group transfer from DhaM and transmits it to dihydroxyacetone binds to DhaK.</text>
</comment>
<dbReference type="FunFam" id="1.25.40.340:FF:000002">
    <property type="entry name" value="Dihydroxyacetone kinase, L subunit"/>
    <property type="match status" value="1"/>
</dbReference>
<reference evidence="10 12" key="1">
    <citation type="submission" date="2016-01" db="EMBL/GenBank/DDBJ databases">
        <title>Genome Sequences of Twelve Sporeforming Bacillus Species Isolated from Foods.</title>
        <authorList>
            <person name="Berendsen E.M."/>
            <person name="Wells-Bennik M.H."/>
            <person name="Krawcyk A.O."/>
            <person name="De Jong A."/>
            <person name="Holsappel S."/>
            <person name="Eijlander R.T."/>
            <person name="Kuipers O.P."/>
        </authorList>
    </citation>
    <scope>NUCLEOTIDE SEQUENCE [LARGE SCALE GENOMIC DNA]</scope>
    <source>
        <strain evidence="10 12">B4102</strain>
    </source>
</reference>
<dbReference type="SUPFAM" id="SSF101473">
    <property type="entry name" value="DhaL-like"/>
    <property type="match status" value="1"/>
</dbReference>
<keyword evidence="4 10" id="KW-0808">Transferase</keyword>
<dbReference type="STRING" id="46224.B4102_2266"/>
<protein>
    <recommendedName>
        <fullName evidence="3">phosphoenolpyruvate--glycerone phosphotransferase</fullName>
        <ecNumber evidence="3">2.7.1.121</ecNumber>
    </recommendedName>
</protein>
<dbReference type="GO" id="GO:0019563">
    <property type="term" value="P:glycerol catabolic process"/>
    <property type="evidence" value="ECO:0007669"/>
    <property type="project" value="TreeGrafter"/>
</dbReference>
<reference evidence="11 13" key="2">
    <citation type="submission" date="2020-12" db="EMBL/GenBank/DDBJ databases">
        <title>Taxonomic evaluation of the Bacillus sporothermodurans group of bacteria based on whole genome sequences.</title>
        <authorList>
            <person name="Fiedler G."/>
            <person name="Herbstmann A.-D."/>
            <person name="Doll E."/>
            <person name="Wenning M."/>
            <person name="Brinks E."/>
            <person name="Kabisch J."/>
            <person name="Breitenwieser F."/>
            <person name="Lappann M."/>
            <person name="Boehnlein C."/>
            <person name="Franz C."/>
        </authorList>
    </citation>
    <scope>NUCLEOTIDE SEQUENCE [LARGE SCALE GENOMIC DNA]</scope>
    <source>
        <strain evidence="11 13">DSM 10599</strain>
    </source>
</reference>
<evidence type="ECO:0000313" key="10">
    <source>
        <dbReference type="EMBL" id="KYD11083.1"/>
    </source>
</evidence>
<dbReference type="PROSITE" id="PS51480">
    <property type="entry name" value="DHAL"/>
    <property type="match status" value="1"/>
</dbReference>
<dbReference type="Proteomes" id="UP000075666">
    <property type="component" value="Unassembled WGS sequence"/>
</dbReference>
<dbReference type="AlphaFoldDB" id="A0A150LFE4"/>
<dbReference type="GO" id="GO:0004371">
    <property type="term" value="F:glycerone kinase activity"/>
    <property type="evidence" value="ECO:0007669"/>
    <property type="project" value="InterPro"/>
</dbReference>
<keyword evidence="12" id="KW-1185">Reference proteome</keyword>